<evidence type="ECO:0000313" key="2">
    <source>
        <dbReference type="Proteomes" id="UP001162501"/>
    </source>
</evidence>
<proteinExistence type="predicted"/>
<organism evidence="1 2">
    <name type="scientific">Rangifer tarandus platyrhynchus</name>
    <name type="common">Svalbard reindeer</name>
    <dbReference type="NCBI Taxonomy" id="3082113"/>
    <lineage>
        <taxon>Eukaryota</taxon>
        <taxon>Metazoa</taxon>
        <taxon>Chordata</taxon>
        <taxon>Craniata</taxon>
        <taxon>Vertebrata</taxon>
        <taxon>Euteleostomi</taxon>
        <taxon>Mammalia</taxon>
        <taxon>Eutheria</taxon>
        <taxon>Laurasiatheria</taxon>
        <taxon>Artiodactyla</taxon>
        <taxon>Ruminantia</taxon>
        <taxon>Pecora</taxon>
        <taxon>Cervidae</taxon>
        <taxon>Odocoileinae</taxon>
        <taxon>Rangifer</taxon>
    </lineage>
</organism>
<gene>
    <name evidence="1" type="ORF">MRATA1EN3_LOCUS1479</name>
</gene>
<sequence length="187" mass="19233">MISFGAQTAQVWLVGAPGPTPHCEPFTLRHSEVLPLPRSQLVLRRGRGPFPGAGLLLAPVPDLPMRSQLAGPCSCVRWSGLQEGPAWHLRAVPCGALVLARFPAVGVLCPGVGRVSPGPREAVCDCRVSPGPRQAVCDCPLPGSLPTWSALSRAASGTGVDASSSRGAAVSLPHAGTRDLSSCPEGP</sequence>
<protein>
    <submittedName>
        <fullName evidence="1">Uncharacterized protein</fullName>
    </submittedName>
</protein>
<accession>A0ACB0DQA7</accession>
<evidence type="ECO:0000313" key="1">
    <source>
        <dbReference type="EMBL" id="CAI9690266.1"/>
    </source>
</evidence>
<dbReference type="EMBL" id="OX596085">
    <property type="protein sequence ID" value="CAI9690266.1"/>
    <property type="molecule type" value="Genomic_DNA"/>
</dbReference>
<dbReference type="Proteomes" id="UP001162501">
    <property type="component" value="Chromosome 1"/>
</dbReference>
<reference evidence="1" key="1">
    <citation type="submission" date="2023-05" db="EMBL/GenBank/DDBJ databases">
        <authorList>
            <consortium name="ELIXIR-Norway"/>
        </authorList>
    </citation>
    <scope>NUCLEOTIDE SEQUENCE</scope>
</reference>
<name>A0ACB0DQA7_RANTA</name>